<organism evidence="1">
    <name type="scientific">Arundo donax</name>
    <name type="common">Giant reed</name>
    <name type="synonym">Donax arundinaceus</name>
    <dbReference type="NCBI Taxonomy" id="35708"/>
    <lineage>
        <taxon>Eukaryota</taxon>
        <taxon>Viridiplantae</taxon>
        <taxon>Streptophyta</taxon>
        <taxon>Embryophyta</taxon>
        <taxon>Tracheophyta</taxon>
        <taxon>Spermatophyta</taxon>
        <taxon>Magnoliopsida</taxon>
        <taxon>Liliopsida</taxon>
        <taxon>Poales</taxon>
        <taxon>Poaceae</taxon>
        <taxon>PACMAD clade</taxon>
        <taxon>Arundinoideae</taxon>
        <taxon>Arundineae</taxon>
        <taxon>Arundo</taxon>
    </lineage>
</organism>
<evidence type="ECO:0000313" key="1">
    <source>
        <dbReference type="EMBL" id="JAE31665.1"/>
    </source>
</evidence>
<reference evidence="1" key="1">
    <citation type="submission" date="2014-09" db="EMBL/GenBank/DDBJ databases">
        <authorList>
            <person name="Magalhaes I.L.F."/>
            <person name="Oliveira U."/>
            <person name="Santos F.R."/>
            <person name="Vidigal T.H.D.A."/>
            <person name="Brescovit A.D."/>
            <person name="Santos A.J."/>
        </authorList>
    </citation>
    <scope>NUCLEOTIDE SEQUENCE</scope>
    <source>
        <tissue evidence="1">Shoot tissue taken approximately 20 cm above the soil surface</tissue>
    </source>
</reference>
<proteinExistence type="predicted"/>
<sequence length="18" mass="2127">MIFSFLLARAGRRRTSLM</sequence>
<protein>
    <submittedName>
        <fullName evidence="1">Uncharacterized protein</fullName>
    </submittedName>
</protein>
<dbReference type="AlphaFoldDB" id="A0A0A9H393"/>
<accession>A0A0A9H393</accession>
<reference evidence="1" key="2">
    <citation type="journal article" date="2015" name="Data Brief">
        <title>Shoot transcriptome of the giant reed, Arundo donax.</title>
        <authorList>
            <person name="Barrero R.A."/>
            <person name="Guerrero F.D."/>
            <person name="Moolhuijzen P."/>
            <person name="Goolsby J.A."/>
            <person name="Tidwell J."/>
            <person name="Bellgard S.E."/>
            <person name="Bellgard M.I."/>
        </authorList>
    </citation>
    <scope>NUCLEOTIDE SEQUENCE</scope>
    <source>
        <tissue evidence="1">Shoot tissue taken approximately 20 cm above the soil surface</tissue>
    </source>
</reference>
<name>A0A0A9H393_ARUDO</name>
<dbReference type="EMBL" id="GBRH01166231">
    <property type="protein sequence ID" value="JAE31665.1"/>
    <property type="molecule type" value="Transcribed_RNA"/>
</dbReference>